<dbReference type="InterPro" id="IPR035500">
    <property type="entry name" value="NHR-like_dom_sf"/>
</dbReference>
<evidence type="ECO:0000256" key="9">
    <source>
        <dbReference type="ARBA" id="ARBA00023015"/>
    </source>
</evidence>
<evidence type="ECO:0000256" key="10">
    <source>
        <dbReference type="ARBA" id="ARBA00023125"/>
    </source>
</evidence>
<evidence type="ECO:0000259" key="16">
    <source>
        <dbReference type="PROSITE" id="PS51030"/>
    </source>
</evidence>
<sequence length="566" mass="62281">MTCIHPQHGSQPCENNLGSAELQSTDFISRLAADMGSPRDPLSAPSLPSINSLVGSRTGDFDGYSCQFTAAPAHVTPSSSQESPFKLDDLQVYGCYPGAFTLSYPDEAASPAGSDYFGSPASASSPSTPGFHGQHGSTWDSAFGPYSPSPGYWATEETSVPHAPSFFTFSSGSAEDMSLSGQPHLREQDPFALSHNHPSAMNFPAVAMEQACSLDGAEQPDGSLSPKLKSGNEGSCAVCGDNASCQHYGVRTCEGCKGFFKRTVQKNSKYVCLANKDCPVDKRRRNRCQFCRFQKCLAVGMVREVVRTDNLKGRRGRLPSKPKVVQDVMSTVSPVSMIASLVRAHIDSNPSVEKLDYSKTEVSLNQKEDATDIKQFYDLLTASMEVIRKWARSIPGFSDFCSEDQELLLESAFVELFILRLAYRSNPEMEKLIFCNGTVLHRIQCVRSFGDWIDSILEFSQALHRMRLDVSSFSCLTALVIITDRHGLKEPGRVEDMQNQLIACLKDHVSGAESLRPNYVSRLLGKLPELRTLCTQGLQRIFYLKLEDIVPPPPIVEKIFMDTLPF</sequence>
<dbReference type="Pfam" id="PF00105">
    <property type="entry name" value="zf-C4"/>
    <property type="match status" value="1"/>
</dbReference>
<dbReference type="GO" id="GO:0004879">
    <property type="term" value="F:nuclear receptor activity"/>
    <property type="evidence" value="ECO:0007669"/>
    <property type="project" value="InterPro"/>
</dbReference>
<dbReference type="GO" id="GO:0035259">
    <property type="term" value="F:nuclear glucocorticoid receptor binding"/>
    <property type="evidence" value="ECO:0007669"/>
    <property type="project" value="TreeGrafter"/>
</dbReference>
<dbReference type="Gene3D" id="3.30.50.10">
    <property type="entry name" value="Erythroid Transcription Factor GATA-1, subunit A"/>
    <property type="match status" value="1"/>
</dbReference>
<keyword evidence="12 15" id="KW-0675">Receptor</keyword>
<name>A0A3Q3XAX1_MOLML</name>
<dbReference type="PRINTS" id="PR01284">
    <property type="entry name" value="NUCLEARECPTR"/>
</dbReference>
<evidence type="ECO:0000256" key="6">
    <source>
        <dbReference type="ARBA" id="ARBA00022723"/>
    </source>
</evidence>
<dbReference type="InterPro" id="IPR001723">
    <property type="entry name" value="Nuclear_hrmn_rcpt"/>
</dbReference>
<accession>A0A3Q3XAX1</accession>
<evidence type="ECO:0000256" key="4">
    <source>
        <dbReference type="ARBA" id="ARBA00006423"/>
    </source>
</evidence>
<evidence type="ECO:0000256" key="11">
    <source>
        <dbReference type="ARBA" id="ARBA00023163"/>
    </source>
</evidence>
<dbReference type="SMART" id="SM00430">
    <property type="entry name" value="HOLI"/>
    <property type="match status" value="1"/>
</dbReference>
<dbReference type="GO" id="GO:0005667">
    <property type="term" value="C:transcription regulator complex"/>
    <property type="evidence" value="ECO:0007669"/>
    <property type="project" value="TreeGrafter"/>
</dbReference>
<dbReference type="PROSITE" id="PS00031">
    <property type="entry name" value="NUCLEAR_REC_DBD_1"/>
    <property type="match status" value="1"/>
</dbReference>
<dbReference type="PANTHER" id="PTHR24085">
    <property type="entry name" value="NUCLEAR HORMONE RECEPTOR"/>
    <property type="match status" value="1"/>
</dbReference>
<dbReference type="Gene3D" id="1.10.565.10">
    <property type="entry name" value="Retinoid X Receptor"/>
    <property type="match status" value="1"/>
</dbReference>
<dbReference type="GO" id="GO:0071376">
    <property type="term" value="P:cellular response to corticotropin-releasing hormone stimulus"/>
    <property type="evidence" value="ECO:0007669"/>
    <property type="project" value="TreeGrafter"/>
</dbReference>
<dbReference type="FunFam" id="3.30.50.10:FF:000009">
    <property type="entry name" value="nuclear receptor subfamily 4 group A member 2"/>
    <property type="match status" value="1"/>
</dbReference>
<dbReference type="InterPro" id="IPR003070">
    <property type="entry name" value="NR4A1-3"/>
</dbReference>
<dbReference type="PRINTS" id="PR00047">
    <property type="entry name" value="STROIDFINGER"/>
</dbReference>
<evidence type="ECO:0000256" key="3">
    <source>
        <dbReference type="ARBA" id="ARBA00004514"/>
    </source>
</evidence>
<keyword evidence="5" id="KW-0963">Cytoplasm</keyword>
<feature type="domain" description="NR LBD" evidence="17">
    <location>
        <begin position="333"/>
        <end position="563"/>
    </location>
</feature>
<keyword evidence="13" id="KW-0395">Inflammatory response</keyword>
<comment type="similarity">
    <text evidence="4">Belongs to the nuclear hormone receptor family. NR4 subfamily.</text>
</comment>
<dbReference type="STRING" id="94237.ENSMMOP00000022789"/>
<evidence type="ECO:0000256" key="13">
    <source>
        <dbReference type="ARBA" id="ARBA00023198"/>
    </source>
</evidence>
<evidence type="ECO:0000256" key="2">
    <source>
        <dbReference type="ARBA" id="ARBA00004123"/>
    </source>
</evidence>
<keyword evidence="19" id="KW-1185">Reference proteome</keyword>
<evidence type="ECO:0000256" key="5">
    <source>
        <dbReference type="ARBA" id="ARBA00022490"/>
    </source>
</evidence>
<dbReference type="PROSITE" id="PS51030">
    <property type="entry name" value="NUCLEAR_REC_DBD_2"/>
    <property type="match status" value="1"/>
</dbReference>
<dbReference type="CDD" id="cd06969">
    <property type="entry name" value="NR_DBD_NGFI-B"/>
    <property type="match status" value="1"/>
</dbReference>
<evidence type="ECO:0000256" key="15">
    <source>
        <dbReference type="RuleBase" id="RU004334"/>
    </source>
</evidence>
<organism evidence="18 19">
    <name type="scientific">Mola mola</name>
    <name type="common">Ocean sunfish</name>
    <name type="synonym">Tetraodon mola</name>
    <dbReference type="NCBI Taxonomy" id="94237"/>
    <lineage>
        <taxon>Eukaryota</taxon>
        <taxon>Metazoa</taxon>
        <taxon>Chordata</taxon>
        <taxon>Craniata</taxon>
        <taxon>Vertebrata</taxon>
        <taxon>Euteleostomi</taxon>
        <taxon>Actinopterygii</taxon>
        <taxon>Neopterygii</taxon>
        <taxon>Teleostei</taxon>
        <taxon>Neoteleostei</taxon>
        <taxon>Acanthomorphata</taxon>
        <taxon>Eupercaria</taxon>
        <taxon>Tetraodontiformes</taxon>
        <taxon>Molidae</taxon>
        <taxon>Mola</taxon>
    </lineage>
</organism>
<keyword evidence="14 15" id="KW-0539">Nucleus</keyword>
<keyword evidence="9 15" id="KW-0805">Transcription regulation</keyword>
<dbReference type="Ensembl" id="ENSMMOT00000023165.1">
    <property type="protein sequence ID" value="ENSMMOP00000022789.1"/>
    <property type="gene ID" value="ENSMMOG00000017329.1"/>
</dbReference>
<dbReference type="AlphaFoldDB" id="A0A3Q3XAX1"/>
<evidence type="ECO:0000256" key="7">
    <source>
        <dbReference type="ARBA" id="ARBA00022771"/>
    </source>
</evidence>
<evidence type="ECO:0000259" key="17">
    <source>
        <dbReference type="PROSITE" id="PS51843"/>
    </source>
</evidence>
<dbReference type="SUPFAM" id="SSF48508">
    <property type="entry name" value="Nuclear receptor ligand-binding domain"/>
    <property type="match status" value="1"/>
</dbReference>
<dbReference type="InterPro" id="IPR001628">
    <property type="entry name" value="Znf_hrmn_rcpt"/>
</dbReference>
<comment type="subcellular location">
    <subcellularLocation>
        <location evidence="3">Cytoplasm</location>
        <location evidence="3">Cytosol</location>
    </subcellularLocation>
    <subcellularLocation>
        <location evidence="2 15">Nucleus</location>
    </subcellularLocation>
</comment>
<comment type="cofactor">
    <cofactor evidence="1">
        <name>Zn(2+)</name>
        <dbReference type="ChEBI" id="CHEBI:29105"/>
    </cofactor>
</comment>
<evidence type="ECO:0000256" key="8">
    <source>
        <dbReference type="ARBA" id="ARBA00022833"/>
    </source>
</evidence>
<dbReference type="PRINTS" id="PR00398">
    <property type="entry name" value="STRDHORMONER"/>
</dbReference>
<dbReference type="Pfam" id="PF00104">
    <property type="entry name" value="Hormone_recep"/>
    <property type="match status" value="1"/>
</dbReference>
<proteinExistence type="inferred from homology"/>
<keyword evidence="10 15" id="KW-0238">DNA-binding</keyword>
<evidence type="ECO:0000256" key="14">
    <source>
        <dbReference type="ARBA" id="ARBA00023242"/>
    </source>
</evidence>
<dbReference type="InterPro" id="IPR000536">
    <property type="entry name" value="Nucl_hrmn_rcpt_lig-bd"/>
</dbReference>
<dbReference type="GO" id="GO:0000978">
    <property type="term" value="F:RNA polymerase II cis-regulatory region sequence-specific DNA binding"/>
    <property type="evidence" value="ECO:0007669"/>
    <property type="project" value="TreeGrafter"/>
</dbReference>
<dbReference type="SMART" id="SM00399">
    <property type="entry name" value="ZnF_C4"/>
    <property type="match status" value="1"/>
</dbReference>
<dbReference type="PROSITE" id="PS51843">
    <property type="entry name" value="NR_LBD"/>
    <property type="match status" value="1"/>
</dbReference>
<evidence type="ECO:0000256" key="12">
    <source>
        <dbReference type="ARBA" id="ARBA00023170"/>
    </source>
</evidence>
<dbReference type="SUPFAM" id="SSF57716">
    <property type="entry name" value="Glucocorticoid receptor-like (DNA-binding domain)"/>
    <property type="match status" value="1"/>
</dbReference>
<dbReference type="GO" id="GO:0005829">
    <property type="term" value="C:cytosol"/>
    <property type="evidence" value="ECO:0007669"/>
    <property type="project" value="UniProtKB-SubCell"/>
</dbReference>
<protein>
    <submittedName>
        <fullName evidence="18">Uncharacterized protein</fullName>
    </submittedName>
</protein>
<evidence type="ECO:0000313" key="18">
    <source>
        <dbReference type="Ensembl" id="ENSMMOP00000022789.1"/>
    </source>
</evidence>
<dbReference type="GO" id="GO:0008270">
    <property type="term" value="F:zinc ion binding"/>
    <property type="evidence" value="ECO:0007669"/>
    <property type="project" value="UniProtKB-KW"/>
</dbReference>
<dbReference type="GO" id="GO:0005634">
    <property type="term" value="C:nucleus"/>
    <property type="evidence" value="ECO:0007669"/>
    <property type="project" value="UniProtKB-SubCell"/>
</dbReference>
<evidence type="ECO:0000313" key="19">
    <source>
        <dbReference type="Proteomes" id="UP000261620"/>
    </source>
</evidence>
<reference evidence="18" key="2">
    <citation type="submission" date="2025-09" db="UniProtKB">
        <authorList>
            <consortium name="Ensembl"/>
        </authorList>
    </citation>
    <scope>IDENTIFICATION</scope>
</reference>
<reference evidence="18" key="1">
    <citation type="submission" date="2025-08" db="UniProtKB">
        <authorList>
            <consortium name="Ensembl"/>
        </authorList>
    </citation>
    <scope>IDENTIFICATION</scope>
</reference>
<keyword evidence="6 15" id="KW-0479">Metal-binding</keyword>
<dbReference type="OMA" id="YSCQFTA"/>
<evidence type="ECO:0000256" key="1">
    <source>
        <dbReference type="ARBA" id="ARBA00001947"/>
    </source>
</evidence>
<feature type="domain" description="Nuclear receptor" evidence="16">
    <location>
        <begin position="233"/>
        <end position="308"/>
    </location>
</feature>
<keyword evidence="11 15" id="KW-0804">Transcription</keyword>
<dbReference type="InterPro" id="IPR013088">
    <property type="entry name" value="Znf_NHR/GATA"/>
</dbReference>
<dbReference type="Proteomes" id="UP000261620">
    <property type="component" value="Unplaced"/>
</dbReference>
<keyword evidence="7 15" id="KW-0863">Zinc-finger</keyword>
<keyword evidence="8 15" id="KW-0862">Zinc</keyword>
<dbReference type="GO" id="GO:0006954">
    <property type="term" value="P:inflammatory response"/>
    <property type="evidence" value="ECO:0007669"/>
    <property type="project" value="UniProtKB-KW"/>
</dbReference>
<dbReference type="PANTHER" id="PTHR24085:SF1">
    <property type="entry name" value="NUCLEAR RECEPTOR SUBFAMILY 4 GROUP A MEMBER 1"/>
    <property type="match status" value="1"/>
</dbReference>